<dbReference type="PANTHER" id="PTHR46244:SF3">
    <property type="entry name" value="PHOSPHOENOLPYRUVATE-PROTEIN PHOSPHOTRANSFERASE"/>
    <property type="match status" value="1"/>
</dbReference>
<evidence type="ECO:0000256" key="5">
    <source>
        <dbReference type="SAM" id="Coils"/>
    </source>
</evidence>
<comment type="caution">
    <text evidence="8">The sequence shown here is derived from an EMBL/GenBank/DDBJ whole genome shotgun (WGS) entry which is preliminary data.</text>
</comment>
<dbReference type="InterPro" id="IPR036637">
    <property type="entry name" value="Phosphohistidine_dom_sf"/>
</dbReference>
<evidence type="ECO:0000313" key="8">
    <source>
        <dbReference type="EMBL" id="MBU3843283.1"/>
    </source>
</evidence>
<gene>
    <name evidence="8" type="ORF">H9847_00185</name>
</gene>
<name>A0A948WY33_9GAMM</name>
<evidence type="ECO:0000256" key="4">
    <source>
        <dbReference type="ARBA" id="ARBA00033235"/>
    </source>
</evidence>
<evidence type="ECO:0000259" key="7">
    <source>
        <dbReference type="Pfam" id="PF05524"/>
    </source>
</evidence>
<dbReference type="GO" id="GO:0009401">
    <property type="term" value="P:phosphoenolpyruvate-dependent sugar phosphotransferase system"/>
    <property type="evidence" value="ECO:0007669"/>
    <property type="project" value="InterPro"/>
</dbReference>
<protein>
    <recommendedName>
        <fullName evidence="2">Phosphoenolpyruvate-protein phosphotransferase</fullName>
    </recommendedName>
    <alternativeName>
        <fullName evidence="4">Phosphotransferase system, enzyme I</fullName>
    </alternativeName>
</protein>
<dbReference type="InterPro" id="IPR036618">
    <property type="entry name" value="PtsI_HPr-bd_sf"/>
</dbReference>
<feature type="domain" description="Phosphotransferase system enzyme I N-terminal" evidence="7">
    <location>
        <begin position="5"/>
        <end position="129"/>
    </location>
</feature>
<dbReference type="Pfam" id="PF05524">
    <property type="entry name" value="PEP-utilisers_N"/>
    <property type="match status" value="1"/>
</dbReference>
<proteinExistence type="inferred from homology"/>
<dbReference type="Gene3D" id="3.50.30.10">
    <property type="entry name" value="Phosphohistidine domain"/>
    <property type="match status" value="1"/>
</dbReference>
<keyword evidence="5" id="KW-0175">Coiled coil</keyword>
<keyword evidence="3" id="KW-0808">Transferase</keyword>
<reference evidence="8" key="2">
    <citation type="submission" date="2021-04" db="EMBL/GenBank/DDBJ databases">
        <authorList>
            <person name="Gilroy R."/>
        </authorList>
    </citation>
    <scope>NUCLEOTIDE SEQUENCE</scope>
    <source>
        <strain evidence="8">378</strain>
    </source>
</reference>
<feature type="coiled-coil region" evidence="5">
    <location>
        <begin position="43"/>
        <end position="74"/>
    </location>
</feature>
<dbReference type="AlphaFoldDB" id="A0A948WY33"/>
<evidence type="ECO:0000313" key="9">
    <source>
        <dbReference type="Proteomes" id="UP000733611"/>
    </source>
</evidence>
<evidence type="ECO:0000256" key="3">
    <source>
        <dbReference type="ARBA" id="ARBA00022679"/>
    </source>
</evidence>
<dbReference type="InterPro" id="IPR050499">
    <property type="entry name" value="PEP-utilizing_PTS_enzyme"/>
</dbReference>
<dbReference type="Pfam" id="PF00391">
    <property type="entry name" value="PEP-utilizers"/>
    <property type="match status" value="1"/>
</dbReference>
<dbReference type="Gene3D" id="1.10.274.10">
    <property type="entry name" value="PtsI, HPr-binding domain"/>
    <property type="match status" value="1"/>
</dbReference>
<organism evidence="8 9">
    <name type="scientific">Candidatus Anaerobiospirillum pullicola</name>
    <dbReference type="NCBI Taxonomy" id="2838451"/>
    <lineage>
        <taxon>Bacteria</taxon>
        <taxon>Pseudomonadati</taxon>
        <taxon>Pseudomonadota</taxon>
        <taxon>Gammaproteobacteria</taxon>
        <taxon>Aeromonadales</taxon>
        <taxon>Succinivibrionaceae</taxon>
        <taxon>Anaerobiospirillum</taxon>
    </lineage>
</organism>
<dbReference type="SUPFAM" id="SSF47831">
    <property type="entry name" value="Enzyme I of the PEP:sugar phosphotransferase system HPr-binding (sub)domain"/>
    <property type="match status" value="1"/>
</dbReference>
<dbReference type="SUPFAM" id="SSF52009">
    <property type="entry name" value="Phosphohistidine domain"/>
    <property type="match status" value="1"/>
</dbReference>
<feature type="domain" description="PEP-utilising enzyme mobile" evidence="6">
    <location>
        <begin position="153"/>
        <end position="208"/>
    </location>
</feature>
<dbReference type="Proteomes" id="UP000733611">
    <property type="component" value="Unassembled WGS sequence"/>
</dbReference>
<evidence type="ECO:0000256" key="1">
    <source>
        <dbReference type="ARBA" id="ARBA00007837"/>
    </source>
</evidence>
<evidence type="ECO:0000256" key="2">
    <source>
        <dbReference type="ARBA" id="ARBA00016544"/>
    </source>
</evidence>
<dbReference type="InterPro" id="IPR008731">
    <property type="entry name" value="PTS_EIN"/>
</dbReference>
<dbReference type="InterPro" id="IPR008279">
    <property type="entry name" value="PEP-util_enz_mobile_dom"/>
</dbReference>
<sequence length="262" mass="28274">MYQGKGKCACSGIAYGKVVHLLTSPHNTAAAPDHEVGSVEAELESLMQAHMQAHQELDALIAKANQELGAEQAEIFEIHNMLLDEPDIFDAIKDRISQGGIDAATAALEIGNNVANEFAAIDDDYMRARANDIKDVTALLARKSRHEQNLVLTEPCILVADDLQPSQTISLDRSLLQGIVLRFGTQNSHASILARTMNIPLIINANLPASLDDNTEGQAAAVDDPQVADLTGHFLGLNAADGKFYIDPDEQTVARHWGKVCC</sequence>
<dbReference type="PANTHER" id="PTHR46244">
    <property type="entry name" value="PHOSPHOENOLPYRUVATE-PROTEIN PHOSPHOTRANSFERASE"/>
    <property type="match status" value="1"/>
</dbReference>
<evidence type="ECO:0000259" key="6">
    <source>
        <dbReference type="Pfam" id="PF00391"/>
    </source>
</evidence>
<comment type="similarity">
    <text evidence="1">Belongs to the PEP-utilizing enzyme family.</text>
</comment>
<accession>A0A948WY33</accession>
<dbReference type="EMBL" id="JAHLFE010000006">
    <property type="protein sequence ID" value="MBU3843283.1"/>
    <property type="molecule type" value="Genomic_DNA"/>
</dbReference>
<dbReference type="GO" id="GO:0016772">
    <property type="term" value="F:transferase activity, transferring phosphorus-containing groups"/>
    <property type="evidence" value="ECO:0007669"/>
    <property type="project" value="InterPro"/>
</dbReference>
<reference evidence="8" key="1">
    <citation type="journal article" date="2021" name="PeerJ">
        <title>Extensive microbial diversity within the chicken gut microbiome revealed by metagenomics and culture.</title>
        <authorList>
            <person name="Gilroy R."/>
            <person name="Ravi A."/>
            <person name="Getino M."/>
            <person name="Pursley I."/>
            <person name="Horton D.L."/>
            <person name="Alikhan N.F."/>
            <person name="Baker D."/>
            <person name="Gharbi K."/>
            <person name="Hall N."/>
            <person name="Watson M."/>
            <person name="Adriaenssens E.M."/>
            <person name="Foster-Nyarko E."/>
            <person name="Jarju S."/>
            <person name="Secka A."/>
            <person name="Antonio M."/>
            <person name="Oren A."/>
            <person name="Chaudhuri R.R."/>
            <person name="La Ragione R."/>
            <person name="Hildebrand F."/>
            <person name="Pallen M.J."/>
        </authorList>
    </citation>
    <scope>NUCLEOTIDE SEQUENCE</scope>
    <source>
        <strain evidence="8">378</strain>
    </source>
</reference>